<comment type="caution">
    <text evidence="1">The sequence shown here is derived from an EMBL/GenBank/DDBJ whole genome shotgun (WGS) entry which is preliminary data.</text>
</comment>
<accession>A0ACB9DN91</accession>
<reference evidence="1 2" key="2">
    <citation type="journal article" date="2022" name="Mol. Ecol. Resour.">
        <title>The genomes of chicory, endive, great burdock and yacon provide insights into Asteraceae paleo-polyploidization history and plant inulin production.</title>
        <authorList>
            <person name="Fan W."/>
            <person name="Wang S."/>
            <person name="Wang H."/>
            <person name="Wang A."/>
            <person name="Jiang F."/>
            <person name="Liu H."/>
            <person name="Zhao H."/>
            <person name="Xu D."/>
            <person name="Zhang Y."/>
        </authorList>
    </citation>
    <scope>NUCLEOTIDE SEQUENCE [LARGE SCALE GENOMIC DNA]</scope>
    <source>
        <strain evidence="2">cv. Niubang</strain>
    </source>
</reference>
<dbReference type="EMBL" id="CM042049">
    <property type="protein sequence ID" value="KAI3747943.1"/>
    <property type="molecule type" value="Genomic_DNA"/>
</dbReference>
<sequence length="1184" mass="135710">MLTPQKVWSGWRSPRAEKNGAVSGNSDPNSSPRDKGFATGDSTTPKGLVSDVGIMDREFVIEKISKLEKELYEYQYNMGLLLLEKKEWISKNEQFEQALIETKELLQREKTAHLIAISEVEKREEKLRKALGIEKQCVQELEKALRDMRSEYAEIKFTADSKLEEAQALSTSVEGRSLEVEAKLRAADAKLAEVSRKTSDIQRKSVEIEAKESSLMRERMSFNAERDAHERNLSHQREDLREWEKKLQEGEEKLAEVRRLLNQREERANDSDRIFKQKQLELEEAQKRIDMAYSALKSKEDEISTRTENLTLKEKEAAAMRKNLEEREKELLELEEKLNAREQVEIQKLLDEHKVILDAKAHDFEMEMEQKKKSLDDDFKSKVVEVEKKEVEVNHLEGKIAKREQALEKKLEKMKEKEKEFDLKSKALKEKEKSLKAEEKTLENEKKQLSSDKENLLSLKAELEKIGIEIEEQRLKVNEDRERLQVTEEERSEHARLQSELKQEIEKNRQEREAVLMERENLKQEREKFEKEWEDLDEKRAEVKKELESVAAQREKVEKLNHLEEERLNNQRLETQDYVERELEALKLAKESFAANMEHEKSVLAEKYNSQKSQMLHDFEVQKQELETELQNKEAEIENRMHEREKSFEEERDRELANVKYLRDVASREMEEMKLERLRLEKEKQDTFANQKHLEEQQLEMKKDIDELVGLSIKLKDQREQFFKERERFIAFVEKQKGCKDCGERVSEFVLSDLQSLAEMKNADSFPLPKLADGYLKEAVQGTSERPNVGTSMGVTNSGSPASGRTLTWLRKCTSKISIFSAGKKIEYEAGQNSTGATQAQEKLVDVGEIPECILSSEDEPEVSARVASDSFDVQRIQSESNTRQVDAGLDQSADDLRNINSQVHDIVEVPQQPDRNEGQSKPTKRHKLRSTRARAAYKEIVDHAAASENNGSESANGVAENSAFTNEESEGVSDLGIKGTSKGGRKRSRKTTSEQDPNYSEPSDNITGGHRKQKVAKGVEAPQVRRYNLRRPKTGVPVAGDGALSNQSKEEGTDGVSSKGKGIDGARKKKRVPDSKVQPGTSTSFANGDHAGDSPAHDGRLKKKVVDGENEVANKCSDDMVMSEEVNGTPQQDRERHSDDHEIETTPAAAQQEEDDDSEDEEEEVEHPGEVSIGRKLWTFIST</sequence>
<organism evidence="1 2">
    <name type="scientific">Arctium lappa</name>
    <name type="common">Greater burdock</name>
    <name type="synonym">Lappa major</name>
    <dbReference type="NCBI Taxonomy" id="4217"/>
    <lineage>
        <taxon>Eukaryota</taxon>
        <taxon>Viridiplantae</taxon>
        <taxon>Streptophyta</taxon>
        <taxon>Embryophyta</taxon>
        <taxon>Tracheophyta</taxon>
        <taxon>Spermatophyta</taxon>
        <taxon>Magnoliopsida</taxon>
        <taxon>eudicotyledons</taxon>
        <taxon>Gunneridae</taxon>
        <taxon>Pentapetalae</taxon>
        <taxon>asterids</taxon>
        <taxon>campanulids</taxon>
        <taxon>Asterales</taxon>
        <taxon>Asteraceae</taxon>
        <taxon>Carduoideae</taxon>
        <taxon>Cardueae</taxon>
        <taxon>Arctiinae</taxon>
        <taxon>Arctium</taxon>
    </lineage>
</organism>
<protein>
    <submittedName>
        <fullName evidence="1">Uncharacterized protein</fullName>
    </submittedName>
</protein>
<keyword evidence="2" id="KW-1185">Reference proteome</keyword>
<evidence type="ECO:0000313" key="2">
    <source>
        <dbReference type="Proteomes" id="UP001055879"/>
    </source>
</evidence>
<evidence type="ECO:0000313" key="1">
    <source>
        <dbReference type="EMBL" id="KAI3747943.1"/>
    </source>
</evidence>
<gene>
    <name evidence="1" type="ORF">L6452_10697</name>
</gene>
<reference evidence="2" key="1">
    <citation type="journal article" date="2022" name="Mol. Ecol. Resour.">
        <title>The genomes of chicory, endive, great burdock and yacon provide insights into Asteraceae palaeo-polyploidization history and plant inulin production.</title>
        <authorList>
            <person name="Fan W."/>
            <person name="Wang S."/>
            <person name="Wang H."/>
            <person name="Wang A."/>
            <person name="Jiang F."/>
            <person name="Liu H."/>
            <person name="Zhao H."/>
            <person name="Xu D."/>
            <person name="Zhang Y."/>
        </authorList>
    </citation>
    <scope>NUCLEOTIDE SEQUENCE [LARGE SCALE GENOMIC DNA]</scope>
    <source>
        <strain evidence="2">cv. Niubang</strain>
    </source>
</reference>
<dbReference type="Proteomes" id="UP001055879">
    <property type="component" value="Linkage Group LG03"/>
</dbReference>
<name>A0ACB9DN91_ARCLA</name>
<proteinExistence type="predicted"/>